<organism evidence="2 3">
    <name type="scientific">Pseudallescheria apiosperma</name>
    <name type="common">Scedosporium apiospermum</name>
    <dbReference type="NCBI Taxonomy" id="563466"/>
    <lineage>
        <taxon>Eukaryota</taxon>
        <taxon>Fungi</taxon>
        <taxon>Dikarya</taxon>
        <taxon>Ascomycota</taxon>
        <taxon>Pezizomycotina</taxon>
        <taxon>Sordariomycetes</taxon>
        <taxon>Hypocreomycetidae</taxon>
        <taxon>Microascales</taxon>
        <taxon>Microascaceae</taxon>
        <taxon>Scedosporium</taxon>
    </lineage>
</organism>
<dbReference type="Proteomes" id="UP000028545">
    <property type="component" value="Unassembled WGS sequence"/>
</dbReference>
<evidence type="ECO:0000313" key="2">
    <source>
        <dbReference type="EMBL" id="KEZ44150.1"/>
    </source>
</evidence>
<name>A0A084G9Y8_PSEDA</name>
<dbReference type="VEuPathDB" id="FungiDB:SAPIO_CDS3073"/>
<dbReference type="PANTHER" id="PTHR33112">
    <property type="entry name" value="DOMAIN PROTEIN, PUTATIVE-RELATED"/>
    <property type="match status" value="1"/>
</dbReference>
<dbReference type="OrthoDB" id="5428863at2759"/>
<accession>A0A084G9Y8</accession>
<gene>
    <name evidence="2" type="ORF">SAPIO_CDS3073</name>
</gene>
<reference evidence="2 3" key="1">
    <citation type="journal article" date="2014" name="Genome Announc.">
        <title>Draft genome sequence of the pathogenic fungus Scedosporium apiospermum.</title>
        <authorList>
            <person name="Vandeputte P."/>
            <person name="Ghamrawi S."/>
            <person name="Rechenmann M."/>
            <person name="Iltis A."/>
            <person name="Giraud S."/>
            <person name="Fleury M."/>
            <person name="Thornton C."/>
            <person name="Delhaes L."/>
            <person name="Meyer W."/>
            <person name="Papon N."/>
            <person name="Bouchara J.P."/>
        </authorList>
    </citation>
    <scope>NUCLEOTIDE SEQUENCE [LARGE SCALE GENOMIC DNA]</scope>
    <source>
        <strain evidence="2 3">IHEM 14462</strain>
    </source>
</reference>
<dbReference type="PANTHER" id="PTHR33112:SF1">
    <property type="entry name" value="HETEROKARYON INCOMPATIBILITY DOMAIN-CONTAINING PROTEIN"/>
    <property type="match status" value="1"/>
</dbReference>
<evidence type="ECO:0000259" key="1">
    <source>
        <dbReference type="Pfam" id="PF06985"/>
    </source>
</evidence>
<evidence type="ECO:0000313" key="3">
    <source>
        <dbReference type="Proteomes" id="UP000028545"/>
    </source>
</evidence>
<sequence length="635" mass="72413">MSTLVVPAKQLSVFGAPLSESPKLAPLRLPASAIGPPRGWSLGGESSQPILVPEYLLDLTFVLDWIHGCSSTHSYCREKAIPLHDRPVDDIFLIDLEDGYRIVKGPPKASYITLSYVWAEEPSPTEPPVQVGEQIPAESMNQLFLDVSLVSQRLGFRYLWIDRYCVAQHDNKLKHRQIQQMRIVYRNAELCIVPLDEDAEHKGLPGISRPRVACCLKKKPTSVRRRSSSTAEPDTYLWRLRSASQGVITPMCASTASVQALIKTSKWWRRAWTYQEHCLSRRCLVFTDEQLYFECDMGICRCEADTRTGTEVPGIFQIMRPSPYSTIRIDNVFRAYREHLEEYSMKELRHENQALNALVGIVKHYQSLHPFLHQVSGIPFFASKSPSDKPKSSSEVVGGWWSEADEARMSHAVLPYSLAWAHRCMGWCESDLCPRPRDMFPKWSPLGWAGEVTYEWEGGVKFHDFQPFARDFAFKVNGCMVPYQGLYSSAEYARLSQFEKDTFSPRMLSMKTISLPTDAIAKLTYNNSSFFWTIYDFPAEVSFSNRVESPKRVNKMLRTGELLALLLGDNSVCMNGSQPRTLLLIVGRPEYDSEEAAYICTRLGVLSVECHLREIGEYFAKGKRDFSKWDKFILQ</sequence>
<comment type="caution">
    <text evidence="2">The sequence shown here is derived from an EMBL/GenBank/DDBJ whole genome shotgun (WGS) entry which is preliminary data.</text>
</comment>
<keyword evidence="3" id="KW-1185">Reference proteome</keyword>
<dbReference type="GeneID" id="27722145"/>
<dbReference type="HOGENOM" id="CLU_482458_0_0_1"/>
<protein>
    <recommendedName>
        <fullName evidence="1">Heterokaryon incompatibility domain-containing protein</fullName>
    </recommendedName>
</protein>
<proteinExistence type="predicted"/>
<dbReference type="InterPro" id="IPR010730">
    <property type="entry name" value="HET"/>
</dbReference>
<dbReference type="KEGG" id="sapo:SAPIO_CDS3073"/>
<dbReference type="EMBL" id="JOWA01000088">
    <property type="protein sequence ID" value="KEZ44150.1"/>
    <property type="molecule type" value="Genomic_DNA"/>
</dbReference>
<dbReference type="RefSeq" id="XP_016643949.1">
    <property type="nucleotide sequence ID" value="XM_016785943.1"/>
</dbReference>
<dbReference type="AlphaFoldDB" id="A0A084G9Y8"/>
<feature type="domain" description="Heterokaryon incompatibility" evidence="1">
    <location>
        <begin position="111"/>
        <end position="276"/>
    </location>
</feature>
<dbReference type="Pfam" id="PF06985">
    <property type="entry name" value="HET"/>
    <property type="match status" value="1"/>
</dbReference>